<dbReference type="STRING" id="310782.SAMN05216499_14142"/>
<dbReference type="AlphaFoldDB" id="A0A1M7QSW6"/>
<dbReference type="RefSeq" id="WP_073502826.1">
    <property type="nucleotide sequence ID" value="NZ_FRBI01000041.1"/>
</dbReference>
<gene>
    <name evidence="1" type="ORF">SAMN05216499_14142</name>
</gene>
<evidence type="ECO:0000313" key="2">
    <source>
        <dbReference type="Proteomes" id="UP000184111"/>
    </source>
</evidence>
<keyword evidence="2" id="KW-1185">Reference proteome</keyword>
<protein>
    <submittedName>
        <fullName evidence="1">Uncharacterized protein</fullName>
    </submittedName>
</protein>
<evidence type="ECO:0000313" key="1">
    <source>
        <dbReference type="EMBL" id="SHN34643.1"/>
    </source>
</evidence>
<dbReference type="EMBL" id="FRBI01000041">
    <property type="protein sequence ID" value="SHN34643.1"/>
    <property type="molecule type" value="Genomic_DNA"/>
</dbReference>
<organism evidence="1 2">
    <name type="scientific">Actinacidiphila paucisporea</name>
    <dbReference type="NCBI Taxonomy" id="310782"/>
    <lineage>
        <taxon>Bacteria</taxon>
        <taxon>Bacillati</taxon>
        <taxon>Actinomycetota</taxon>
        <taxon>Actinomycetes</taxon>
        <taxon>Kitasatosporales</taxon>
        <taxon>Streptomycetaceae</taxon>
        <taxon>Actinacidiphila</taxon>
    </lineage>
</organism>
<dbReference type="OrthoDB" id="4332134at2"/>
<reference evidence="1 2" key="1">
    <citation type="submission" date="2016-11" db="EMBL/GenBank/DDBJ databases">
        <authorList>
            <person name="Jaros S."/>
            <person name="Januszkiewicz K."/>
            <person name="Wedrychowicz H."/>
        </authorList>
    </citation>
    <scope>NUCLEOTIDE SEQUENCE [LARGE SCALE GENOMIC DNA]</scope>
    <source>
        <strain evidence="1 2">CGMCC 4.2025</strain>
    </source>
</reference>
<sequence>MADQSRQQRTEDTAPRTRYRAGDIVLYRDAEKFWTGRSGHTTVCKVERSWTNVNSGARMYDLIDVTTKHHLTGHPDYMRLLPPVDAMHDIDTAPLSEPDVGAMSAAAVAWLRQALRTDTGQPKVPAAD</sequence>
<accession>A0A1M7QSW6</accession>
<dbReference type="Proteomes" id="UP000184111">
    <property type="component" value="Unassembled WGS sequence"/>
</dbReference>
<name>A0A1M7QSW6_9ACTN</name>
<proteinExistence type="predicted"/>